<evidence type="ECO:0000313" key="2">
    <source>
        <dbReference type="EMBL" id="CAL5221252.1"/>
    </source>
</evidence>
<sequence>MLLHFDETPEAEEAQIQACDEQHTGDDTPAALHIPVHMSQGQLITVHGLPPSLARRGIGQQLLSRAGYSSQVSLWGGDLPTQYASQQAAGGVGNADACLILIWPPPGDWDLGQLGLASEYSVQPDELPQPSPAHQMQPYFRGCHSPVTCTHSRVPQIGSCSRSCSAPSPAPGAAAPGPPAPDSRVPDSHSRATGTGAPVSPELQALEATVAGSQHSSTDRRGLGSAPGRQTASAGQTRFTRASPAAQPQDMDCSPPMGATVLPPLHQCDSMDADDPEPQTADSLTAYSLPFLEPSLWTSVHPSCQRTSEMSSCAEHSSQRRCPGQAIRCAAL</sequence>
<organism evidence="2 3">
    <name type="scientific">Coccomyxa viridis</name>
    <dbReference type="NCBI Taxonomy" id="1274662"/>
    <lineage>
        <taxon>Eukaryota</taxon>
        <taxon>Viridiplantae</taxon>
        <taxon>Chlorophyta</taxon>
        <taxon>core chlorophytes</taxon>
        <taxon>Trebouxiophyceae</taxon>
        <taxon>Trebouxiophyceae incertae sedis</taxon>
        <taxon>Coccomyxaceae</taxon>
        <taxon>Coccomyxa</taxon>
    </lineage>
</organism>
<dbReference type="Proteomes" id="UP001497392">
    <property type="component" value="Unassembled WGS sequence"/>
</dbReference>
<feature type="compositionally biased region" description="Polar residues" evidence="1">
    <location>
        <begin position="228"/>
        <end position="240"/>
    </location>
</feature>
<evidence type="ECO:0000256" key="1">
    <source>
        <dbReference type="SAM" id="MobiDB-lite"/>
    </source>
</evidence>
<gene>
    <name evidence="2" type="primary">g3407</name>
    <name evidence="2" type="ORF">VP750_LOCUS2911</name>
</gene>
<proteinExistence type="predicted"/>
<comment type="caution">
    <text evidence="2">The sequence shown here is derived from an EMBL/GenBank/DDBJ whole genome shotgun (WGS) entry which is preliminary data.</text>
</comment>
<feature type="region of interest" description="Disordered" evidence="1">
    <location>
        <begin position="158"/>
        <end position="282"/>
    </location>
</feature>
<name>A0ABP1FUM3_9CHLO</name>
<reference evidence="2 3" key="1">
    <citation type="submission" date="2024-06" db="EMBL/GenBank/DDBJ databases">
        <authorList>
            <person name="Kraege A."/>
            <person name="Thomma B."/>
        </authorList>
    </citation>
    <scope>NUCLEOTIDE SEQUENCE [LARGE SCALE GENOMIC DNA]</scope>
</reference>
<feature type="compositionally biased region" description="Low complexity" evidence="1">
    <location>
        <begin position="159"/>
        <end position="175"/>
    </location>
</feature>
<accession>A0ABP1FUM3</accession>
<keyword evidence="3" id="KW-1185">Reference proteome</keyword>
<dbReference type="EMBL" id="CAXHTA020000005">
    <property type="protein sequence ID" value="CAL5221252.1"/>
    <property type="molecule type" value="Genomic_DNA"/>
</dbReference>
<protein>
    <submittedName>
        <fullName evidence="2">G3407 protein</fullName>
    </submittedName>
</protein>
<evidence type="ECO:0000313" key="3">
    <source>
        <dbReference type="Proteomes" id="UP001497392"/>
    </source>
</evidence>